<dbReference type="HAMAP" id="MF_00245">
    <property type="entry name" value="UPF0122"/>
    <property type="match status" value="1"/>
</dbReference>
<dbReference type="Proteomes" id="UP000037392">
    <property type="component" value="Unassembled WGS sequence"/>
</dbReference>
<evidence type="ECO:0000256" key="2">
    <source>
        <dbReference type="ARBA" id="ARBA00024764"/>
    </source>
</evidence>
<dbReference type="InterPro" id="IPR036388">
    <property type="entry name" value="WH-like_DNA-bd_sf"/>
</dbReference>
<dbReference type="InterPro" id="IPR013324">
    <property type="entry name" value="RNA_pol_sigma_r3/r4-like"/>
</dbReference>
<comment type="caution">
    <text evidence="4">The sequence shown here is derived from an EMBL/GenBank/DDBJ whole genome shotgun (WGS) entry which is preliminary data.</text>
</comment>
<dbReference type="Gene3D" id="1.10.10.10">
    <property type="entry name" value="Winged helix-like DNA-binding domain superfamily/Winged helix DNA-binding domain"/>
    <property type="match status" value="1"/>
</dbReference>
<dbReference type="OrthoDB" id="6392at2"/>
<organism evidence="4 5">
    <name type="scientific">[Clostridium] citroniae WAL-19142</name>
    <dbReference type="NCBI Taxonomy" id="742734"/>
    <lineage>
        <taxon>Bacteria</taxon>
        <taxon>Bacillati</taxon>
        <taxon>Bacillota</taxon>
        <taxon>Clostridia</taxon>
        <taxon>Lachnospirales</taxon>
        <taxon>Lachnospiraceae</taxon>
        <taxon>Enterocloster</taxon>
    </lineage>
</organism>
<protein>
    <recommendedName>
        <fullName evidence="3">UPF0122 protein HMPREF9470_03695</fullName>
    </recommendedName>
</protein>
<dbReference type="NCBIfam" id="NF045758">
    <property type="entry name" value="YlxM"/>
    <property type="match status" value="1"/>
</dbReference>
<comment type="function">
    <text evidence="2 3">Might take part in the signal recognition particle (SRP) pathway. This is inferred from the conservation of its genetic proximity to ftsY/ffh. May be a regulatory protein.</text>
</comment>
<proteinExistence type="inferred from homology"/>
<comment type="similarity">
    <text evidence="1 3">Belongs to the UPF0122 family.</text>
</comment>
<evidence type="ECO:0000313" key="4">
    <source>
        <dbReference type="EMBL" id="KMW17042.1"/>
    </source>
</evidence>
<dbReference type="RefSeq" id="WP_048930458.1">
    <property type="nucleotide sequence ID" value="NZ_KQ235880.1"/>
</dbReference>
<reference evidence="4 5" key="1">
    <citation type="submission" date="2011-04" db="EMBL/GenBank/DDBJ databases">
        <title>The Genome Sequence of Clostridium citroniae WAL-19142.</title>
        <authorList>
            <consortium name="The Broad Institute Genome Sequencing Platform"/>
            <person name="Earl A."/>
            <person name="Ward D."/>
            <person name="Feldgarden M."/>
            <person name="Gevers D."/>
            <person name="Warren Y.A."/>
            <person name="Tyrrell K.L."/>
            <person name="Citron D.M."/>
            <person name="Goldstein E.J."/>
            <person name="Daigneault M."/>
            <person name="Allen-Vercoe E."/>
            <person name="Young S.K."/>
            <person name="Zeng Q."/>
            <person name="Gargeya S."/>
            <person name="Fitzgerald M."/>
            <person name="Haas B."/>
            <person name="Abouelleil A."/>
            <person name="Alvarado L."/>
            <person name="Arachchi H.M."/>
            <person name="Berlin A."/>
            <person name="Brown A."/>
            <person name="Chapman S.B."/>
            <person name="Chen Z."/>
            <person name="Dunbar C."/>
            <person name="Freedman E."/>
            <person name="Gearin G."/>
            <person name="Gellesch M."/>
            <person name="Goldberg J."/>
            <person name="Griggs A."/>
            <person name="Gujja S."/>
            <person name="Heilman E.R."/>
            <person name="Heiman D."/>
            <person name="Howarth C."/>
            <person name="Larson L."/>
            <person name="Lui A."/>
            <person name="MacDonald P.J."/>
            <person name="Mehta T."/>
            <person name="Montmayeur A."/>
            <person name="Murphy C."/>
            <person name="Neiman D."/>
            <person name="Pearson M."/>
            <person name="Priest M."/>
            <person name="Roberts A."/>
            <person name="Saif S."/>
            <person name="Shea T."/>
            <person name="Shenoy N."/>
            <person name="Sisk P."/>
            <person name="Stolte C."/>
            <person name="Sykes S."/>
            <person name="White J."/>
            <person name="Yandava C."/>
            <person name="Wortman J."/>
            <person name="Nusbaum C."/>
            <person name="Birren B."/>
        </authorList>
    </citation>
    <scope>NUCLEOTIDE SEQUENCE [LARGE SCALE GENOMIC DNA]</scope>
    <source>
        <strain evidence="4 5">WAL-19142</strain>
    </source>
</reference>
<dbReference type="EMBL" id="ADLK01000028">
    <property type="protein sequence ID" value="KMW17042.1"/>
    <property type="molecule type" value="Genomic_DNA"/>
</dbReference>
<evidence type="ECO:0000313" key="5">
    <source>
        <dbReference type="Proteomes" id="UP000037392"/>
    </source>
</evidence>
<gene>
    <name evidence="4" type="ORF">HMPREF9470_03695</name>
</gene>
<evidence type="ECO:0000256" key="3">
    <source>
        <dbReference type="HAMAP-Rule" id="MF_00245"/>
    </source>
</evidence>
<dbReference type="PANTHER" id="PTHR40083">
    <property type="entry name" value="UPF0122 PROTEIN CBO2450/CLC_2298"/>
    <property type="match status" value="1"/>
</dbReference>
<dbReference type="AlphaFoldDB" id="A0A0J9BVR0"/>
<dbReference type="InterPro" id="IPR054831">
    <property type="entry name" value="UPF0122_fam_protein"/>
</dbReference>
<dbReference type="GeneID" id="93162599"/>
<evidence type="ECO:0000256" key="1">
    <source>
        <dbReference type="ARBA" id="ARBA00008720"/>
    </source>
</evidence>
<name>A0A0J9BVR0_9FIRM</name>
<accession>A0A0J9BVR0</accession>
<sequence>MEKIVEQGLLYDFYGELLTEHQRKVYEDVVFNDLSPSEIAGELGISRQGVHDLIKRCDKILEEYEAKLHLVAKFMKIRDMAREVEHLADECARTGDMALIGRIRRLSGEITGTL</sequence>
<dbReference type="PATRIC" id="fig|742734.4.peg.3963"/>
<dbReference type="PANTHER" id="PTHR40083:SF1">
    <property type="entry name" value="UPF0122 PROTEIN YLXM"/>
    <property type="match status" value="1"/>
</dbReference>
<dbReference type="Pfam" id="PF04297">
    <property type="entry name" value="UPF0122"/>
    <property type="match status" value="1"/>
</dbReference>
<dbReference type="InterPro" id="IPR007394">
    <property type="entry name" value="UPF0122"/>
</dbReference>
<dbReference type="SUPFAM" id="SSF88659">
    <property type="entry name" value="Sigma3 and sigma4 domains of RNA polymerase sigma factors"/>
    <property type="match status" value="1"/>
</dbReference>